<evidence type="ECO:0000313" key="3">
    <source>
        <dbReference type="EMBL" id="PMD30701.1"/>
    </source>
</evidence>
<reference evidence="3 4" key="1">
    <citation type="submission" date="2016-04" db="EMBL/GenBank/DDBJ databases">
        <title>A degradative enzymes factory behind the ericoid mycorrhizal symbiosis.</title>
        <authorList>
            <consortium name="DOE Joint Genome Institute"/>
            <person name="Martino E."/>
            <person name="Morin E."/>
            <person name="Grelet G."/>
            <person name="Kuo A."/>
            <person name="Kohler A."/>
            <person name="Daghino S."/>
            <person name="Barry K."/>
            <person name="Choi C."/>
            <person name="Cichocki N."/>
            <person name="Clum A."/>
            <person name="Copeland A."/>
            <person name="Hainaut M."/>
            <person name="Haridas S."/>
            <person name="Labutti K."/>
            <person name="Lindquist E."/>
            <person name="Lipzen A."/>
            <person name="Khouja H.-R."/>
            <person name="Murat C."/>
            <person name="Ohm R."/>
            <person name="Olson A."/>
            <person name="Spatafora J."/>
            <person name="Veneault-Fourrey C."/>
            <person name="Henrissat B."/>
            <person name="Grigoriev I."/>
            <person name="Martin F."/>
            <person name="Perotto S."/>
        </authorList>
    </citation>
    <scope>NUCLEOTIDE SEQUENCE [LARGE SCALE GENOMIC DNA]</scope>
    <source>
        <strain evidence="3 4">F</strain>
    </source>
</reference>
<dbReference type="EMBL" id="KZ613965">
    <property type="protein sequence ID" value="PMD30701.1"/>
    <property type="molecule type" value="Genomic_DNA"/>
</dbReference>
<keyword evidence="4" id="KW-1185">Reference proteome</keyword>
<dbReference type="InterPro" id="IPR036047">
    <property type="entry name" value="F-box-like_dom_sf"/>
</dbReference>
<dbReference type="PROSITE" id="PS50181">
    <property type="entry name" value="FBOX"/>
    <property type="match status" value="1"/>
</dbReference>
<dbReference type="Proteomes" id="UP000235786">
    <property type="component" value="Unassembled WGS sequence"/>
</dbReference>
<sequence length="510" mass="58481">MAAPTSTEDSNGPRLTSIPLEVLLQITSNLTTPEYGNLRCTCKHIEETLFTSFSREFFSKKQFMFTEFSLQALVEISKSRLSSSLKHVIFGLERPSMQSYHGQVQSIDLQANTHVQSNRFRQECVDHMSLLYTNQDVEMLAEAFSHLRNLDTIGIRDWSSRTRNRDYPLNYWNSYGVRTFELETSRHLERPRRFPHGQSGLLDQAEYLSRVFLSLLRSLGKADSRPKDFEVILRETSLYDHAFNLPKYTDVLIKPVLDNLRTLLLDLNAEFTPAFVNVNHTPTECPNYLLRTFLSRLPKLEHLRLNFRFYRGNETSNLLSWLAKPISAASPDTTKALTLLESPRTIEFTNLRQLDIGMVTVEPKILSSIIQKHRESLRVINLHKVSLLQTDPTKSSRDNLWAKFFGQLSKLDLKLTGMKMSLLSQQSEGNRSYRGITFKDSRDPKSREWGGTDVQSCLRDFVANVIVSGPNQDTESSHSGDSEEDGSDDSMIDIDDDDDDDDEDEEDDEL</sequence>
<proteinExistence type="predicted"/>
<evidence type="ECO:0000313" key="4">
    <source>
        <dbReference type="Proteomes" id="UP000235786"/>
    </source>
</evidence>
<feature type="domain" description="F-box" evidence="2">
    <location>
        <begin position="12"/>
        <end position="61"/>
    </location>
</feature>
<name>A0A2J6QWS1_HYAVF</name>
<dbReference type="Pfam" id="PF00646">
    <property type="entry name" value="F-box"/>
    <property type="match status" value="1"/>
</dbReference>
<feature type="region of interest" description="Disordered" evidence="1">
    <location>
        <begin position="468"/>
        <end position="510"/>
    </location>
</feature>
<organism evidence="3 4">
    <name type="scientific">Hyaloscypha variabilis (strain UAMH 11265 / GT02V1 / F)</name>
    <name type="common">Meliniomyces variabilis</name>
    <dbReference type="NCBI Taxonomy" id="1149755"/>
    <lineage>
        <taxon>Eukaryota</taxon>
        <taxon>Fungi</taxon>
        <taxon>Dikarya</taxon>
        <taxon>Ascomycota</taxon>
        <taxon>Pezizomycotina</taxon>
        <taxon>Leotiomycetes</taxon>
        <taxon>Helotiales</taxon>
        <taxon>Hyaloscyphaceae</taxon>
        <taxon>Hyaloscypha</taxon>
        <taxon>Hyaloscypha variabilis</taxon>
    </lineage>
</organism>
<accession>A0A2J6QWS1</accession>
<dbReference type="SUPFAM" id="SSF81383">
    <property type="entry name" value="F-box domain"/>
    <property type="match status" value="1"/>
</dbReference>
<protein>
    <recommendedName>
        <fullName evidence="2">F-box domain-containing protein</fullName>
    </recommendedName>
</protein>
<dbReference type="InterPro" id="IPR001810">
    <property type="entry name" value="F-box_dom"/>
</dbReference>
<evidence type="ECO:0000256" key="1">
    <source>
        <dbReference type="SAM" id="MobiDB-lite"/>
    </source>
</evidence>
<dbReference type="AlphaFoldDB" id="A0A2J6QWS1"/>
<dbReference type="STRING" id="1149755.A0A2J6QWS1"/>
<gene>
    <name evidence="3" type="ORF">L207DRAFT_519794</name>
</gene>
<dbReference type="OrthoDB" id="5279008at2759"/>
<feature type="compositionally biased region" description="Acidic residues" evidence="1">
    <location>
        <begin position="482"/>
        <end position="510"/>
    </location>
</feature>
<evidence type="ECO:0000259" key="2">
    <source>
        <dbReference type="PROSITE" id="PS50181"/>
    </source>
</evidence>